<sequence>MFKPLSQSYSNSLTNHLHKAQGLISMAKGDFFPLFWDAWVSSFKENSILKAFETTGIWPPNADVILDRFRKTPDRSGSSSRRGSPSHWLQTERLLRSVARDHRSDEAKRLSLELHHLSVENELLHHENEGLREALTVKKRHQKKSKPLNLQQRQEYHGGAVFWSPRKVREARAREEVRARDEQDQKLQKARERLEREEKQLERQVELEAKRQERERLKVVREKERAEKAASRAAKIEAQNSKKAIQQSQTGKRKASRAASPKNKRQKRVVTAGGGAQVRDEPPPPPPKLTSRGRSVKLPSKFK</sequence>
<feature type="compositionally biased region" description="Basic residues" evidence="1">
    <location>
        <begin position="251"/>
        <end position="268"/>
    </location>
</feature>
<dbReference type="AlphaFoldDB" id="A0A6A7AMJ9"/>
<feature type="compositionally biased region" description="Polar residues" evidence="1">
    <location>
        <begin position="239"/>
        <end position="250"/>
    </location>
</feature>
<reference evidence="2" key="1">
    <citation type="submission" date="2020-01" db="EMBL/GenBank/DDBJ databases">
        <authorList>
            <consortium name="DOE Joint Genome Institute"/>
            <person name="Haridas S."/>
            <person name="Albert R."/>
            <person name="Binder M."/>
            <person name="Bloem J."/>
            <person name="Labutti K."/>
            <person name="Salamov A."/>
            <person name="Andreopoulos B."/>
            <person name="Baker S.E."/>
            <person name="Barry K."/>
            <person name="Bills G."/>
            <person name="Bluhm B.H."/>
            <person name="Cannon C."/>
            <person name="Castanera R."/>
            <person name="Culley D.E."/>
            <person name="Daum C."/>
            <person name="Ezra D."/>
            <person name="Gonzalez J.B."/>
            <person name="Henrissat B."/>
            <person name="Kuo A."/>
            <person name="Liang C."/>
            <person name="Lipzen A."/>
            <person name="Lutzoni F."/>
            <person name="Magnuson J."/>
            <person name="Mondo S."/>
            <person name="Nolan M."/>
            <person name="Ohm R."/>
            <person name="Pangilinan J."/>
            <person name="Park H.-J."/>
            <person name="Ramirez L."/>
            <person name="Alfaro M."/>
            <person name="Sun H."/>
            <person name="Tritt A."/>
            <person name="Yoshinaga Y."/>
            <person name="Zwiers L.-H."/>
            <person name="Turgeon B.G."/>
            <person name="Goodwin S.B."/>
            <person name="Spatafora J.W."/>
            <person name="Crous P.W."/>
            <person name="Grigoriev I.V."/>
        </authorList>
    </citation>
    <scope>NUCLEOTIDE SEQUENCE</scope>
    <source>
        <strain evidence="2">IPT5</strain>
    </source>
</reference>
<accession>A0A6A7AMJ9</accession>
<evidence type="ECO:0000313" key="3">
    <source>
        <dbReference type="Proteomes" id="UP000799423"/>
    </source>
</evidence>
<dbReference type="Proteomes" id="UP000799423">
    <property type="component" value="Unassembled WGS sequence"/>
</dbReference>
<name>A0A6A7AMJ9_9PLEO</name>
<proteinExistence type="predicted"/>
<gene>
    <name evidence="2" type="ORF">T440DRAFT_87008</name>
</gene>
<dbReference type="EMBL" id="MU006468">
    <property type="protein sequence ID" value="KAF2843924.1"/>
    <property type="molecule type" value="Genomic_DNA"/>
</dbReference>
<evidence type="ECO:0000313" key="2">
    <source>
        <dbReference type="EMBL" id="KAF2843924.1"/>
    </source>
</evidence>
<keyword evidence="3" id="KW-1185">Reference proteome</keyword>
<evidence type="ECO:0000256" key="1">
    <source>
        <dbReference type="SAM" id="MobiDB-lite"/>
    </source>
</evidence>
<protein>
    <submittedName>
        <fullName evidence="2">Uncharacterized protein</fullName>
    </submittedName>
</protein>
<organism evidence="2 3">
    <name type="scientific">Plenodomus tracheiphilus IPT5</name>
    <dbReference type="NCBI Taxonomy" id="1408161"/>
    <lineage>
        <taxon>Eukaryota</taxon>
        <taxon>Fungi</taxon>
        <taxon>Dikarya</taxon>
        <taxon>Ascomycota</taxon>
        <taxon>Pezizomycotina</taxon>
        <taxon>Dothideomycetes</taxon>
        <taxon>Pleosporomycetidae</taxon>
        <taxon>Pleosporales</taxon>
        <taxon>Pleosporineae</taxon>
        <taxon>Leptosphaeriaceae</taxon>
        <taxon>Plenodomus</taxon>
    </lineage>
</organism>
<dbReference type="OrthoDB" id="3795213at2759"/>
<feature type="region of interest" description="Disordered" evidence="1">
    <location>
        <begin position="222"/>
        <end position="303"/>
    </location>
</feature>